<dbReference type="GO" id="GO:0000122">
    <property type="term" value="P:negative regulation of transcription by RNA polymerase II"/>
    <property type="evidence" value="ECO:0007669"/>
    <property type="project" value="InterPro"/>
</dbReference>
<dbReference type="GO" id="GO:0016251">
    <property type="term" value="F:RNA polymerase II general transcription initiation factor activity"/>
    <property type="evidence" value="ECO:0007669"/>
    <property type="project" value="TreeGrafter"/>
</dbReference>
<evidence type="ECO:0000313" key="5">
    <source>
        <dbReference type="EMBL" id="CAG8511182.1"/>
    </source>
</evidence>
<dbReference type="SUPFAM" id="SSF47113">
    <property type="entry name" value="Histone-fold"/>
    <property type="match status" value="1"/>
</dbReference>
<dbReference type="CDD" id="cd22905">
    <property type="entry name" value="HFD_Dr1"/>
    <property type="match status" value="1"/>
</dbReference>
<dbReference type="GO" id="GO:0046982">
    <property type="term" value="F:protein heterodimerization activity"/>
    <property type="evidence" value="ECO:0007669"/>
    <property type="project" value="InterPro"/>
</dbReference>
<evidence type="ECO:0000313" key="6">
    <source>
        <dbReference type="Proteomes" id="UP000789342"/>
    </source>
</evidence>
<dbReference type="OrthoDB" id="601405at2759"/>
<evidence type="ECO:0000256" key="2">
    <source>
        <dbReference type="ARBA" id="ARBA00023242"/>
    </source>
</evidence>
<dbReference type="PANTHER" id="PTHR46138:SF1">
    <property type="entry name" value="PROTEIN DR1"/>
    <property type="match status" value="1"/>
</dbReference>
<feature type="compositionally biased region" description="Basic and acidic residues" evidence="3">
    <location>
        <begin position="100"/>
        <end position="112"/>
    </location>
</feature>
<dbReference type="InterPro" id="IPR009072">
    <property type="entry name" value="Histone-fold"/>
</dbReference>
<dbReference type="FunFam" id="1.10.20.10:FF:000019">
    <property type="entry name" value="Negative cofactor 2 beta"/>
    <property type="match status" value="1"/>
</dbReference>
<proteinExistence type="predicted"/>
<protein>
    <submittedName>
        <fullName evidence="5">12229_t:CDS:1</fullName>
    </submittedName>
</protein>
<evidence type="ECO:0000259" key="4">
    <source>
        <dbReference type="Pfam" id="PF00808"/>
    </source>
</evidence>
<comment type="caution">
    <text evidence="5">The sequence shown here is derived from an EMBL/GenBank/DDBJ whole genome shotgun (WGS) entry which is preliminary data.</text>
</comment>
<dbReference type="Pfam" id="PF00808">
    <property type="entry name" value="CBFD_NFYB_HMF"/>
    <property type="match status" value="1"/>
</dbReference>
<dbReference type="GO" id="GO:0017054">
    <property type="term" value="C:negative cofactor 2 complex"/>
    <property type="evidence" value="ECO:0007669"/>
    <property type="project" value="InterPro"/>
</dbReference>
<dbReference type="PANTHER" id="PTHR46138">
    <property type="entry name" value="PROTEIN DR1"/>
    <property type="match status" value="1"/>
</dbReference>
<name>A0A9N8ZYX6_9GLOM</name>
<feature type="domain" description="Transcription factor CBF/NF-Y/archaeal histone" evidence="4">
    <location>
        <begin position="16"/>
        <end position="80"/>
    </location>
</feature>
<dbReference type="Gene3D" id="1.10.20.10">
    <property type="entry name" value="Histone, subunit A"/>
    <property type="match status" value="1"/>
</dbReference>
<dbReference type="AlphaFoldDB" id="A0A9N8ZYX6"/>
<sequence length="144" mass="16509">MSDRETFSNGTEDDLSLPKATVTKLISEMLPPDINCAKDTRDLLIDCCVEFIHLIASQANDICEKDAKKTIAAEHVINALEELGFESYLSEVKEVFQEHKKLQKDRDKKSSRLENSGMSEEELLRQQELLFEQSRLKYQAQQQS</sequence>
<comment type="subcellular location">
    <subcellularLocation>
        <location evidence="1">Nucleus</location>
    </subcellularLocation>
</comment>
<accession>A0A9N8ZYX6</accession>
<organism evidence="5 6">
    <name type="scientific">Acaulospora morrowiae</name>
    <dbReference type="NCBI Taxonomy" id="94023"/>
    <lineage>
        <taxon>Eukaryota</taxon>
        <taxon>Fungi</taxon>
        <taxon>Fungi incertae sedis</taxon>
        <taxon>Mucoromycota</taxon>
        <taxon>Glomeromycotina</taxon>
        <taxon>Glomeromycetes</taxon>
        <taxon>Diversisporales</taxon>
        <taxon>Acaulosporaceae</taxon>
        <taxon>Acaulospora</taxon>
    </lineage>
</organism>
<evidence type="ECO:0000256" key="1">
    <source>
        <dbReference type="ARBA" id="ARBA00004123"/>
    </source>
</evidence>
<dbReference type="GO" id="GO:0051123">
    <property type="term" value="P:RNA polymerase II preinitiation complex assembly"/>
    <property type="evidence" value="ECO:0007669"/>
    <property type="project" value="TreeGrafter"/>
</dbReference>
<dbReference type="InterPro" id="IPR003958">
    <property type="entry name" value="CBFA_NFYB_domain"/>
</dbReference>
<keyword evidence="2" id="KW-0539">Nucleus</keyword>
<gene>
    <name evidence="5" type="ORF">AMORRO_LOCUS3735</name>
</gene>
<dbReference type="GO" id="GO:0017025">
    <property type="term" value="F:TBP-class protein binding"/>
    <property type="evidence" value="ECO:0007669"/>
    <property type="project" value="TreeGrafter"/>
</dbReference>
<keyword evidence="6" id="KW-1185">Reference proteome</keyword>
<reference evidence="5" key="1">
    <citation type="submission" date="2021-06" db="EMBL/GenBank/DDBJ databases">
        <authorList>
            <person name="Kallberg Y."/>
            <person name="Tangrot J."/>
            <person name="Rosling A."/>
        </authorList>
    </citation>
    <scope>NUCLEOTIDE SEQUENCE</scope>
    <source>
        <strain evidence="5">CL551</strain>
    </source>
</reference>
<dbReference type="InterPro" id="IPR042225">
    <property type="entry name" value="Ncb2"/>
</dbReference>
<dbReference type="Proteomes" id="UP000789342">
    <property type="component" value="Unassembled WGS sequence"/>
</dbReference>
<feature type="region of interest" description="Disordered" evidence="3">
    <location>
        <begin position="100"/>
        <end position="121"/>
    </location>
</feature>
<evidence type="ECO:0000256" key="3">
    <source>
        <dbReference type="SAM" id="MobiDB-lite"/>
    </source>
</evidence>
<dbReference type="EMBL" id="CAJVPV010001881">
    <property type="protein sequence ID" value="CAG8511182.1"/>
    <property type="molecule type" value="Genomic_DNA"/>
</dbReference>